<keyword evidence="4" id="KW-1185">Reference proteome</keyword>
<evidence type="ECO:0000313" key="4">
    <source>
        <dbReference type="Proteomes" id="UP000299102"/>
    </source>
</evidence>
<name>A0A4C1VC74_EUMVA</name>
<feature type="region of interest" description="Disordered" evidence="1">
    <location>
        <begin position="1"/>
        <end position="37"/>
    </location>
</feature>
<organism evidence="3 4">
    <name type="scientific">Eumeta variegata</name>
    <name type="common">Bagworm moth</name>
    <name type="synonym">Eumeta japonica</name>
    <dbReference type="NCBI Taxonomy" id="151549"/>
    <lineage>
        <taxon>Eukaryota</taxon>
        <taxon>Metazoa</taxon>
        <taxon>Ecdysozoa</taxon>
        <taxon>Arthropoda</taxon>
        <taxon>Hexapoda</taxon>
        <taxon>Insecta</taxon>
        <taxon>Pterygota</taxon>
        <taxon>Neoptera</taxon>
        <taxon>Endopterygota</taxon>
        <taxon>Lepidoptera</taxon>
        <taxon>Glossata</taxon>
        <taxon>Ditrysia</taxon>
        <taxon>Tineoidea</taxon>
        <taxon>Psychidae</taxon>
        <taxon>Oiketicinae</taxon>
        <taxon>Eumeta</taxon>
    </lineage>
</organism>
<reference evidence="3 4" key="1">
    <citation type="journal article" date="2019" name="Commun. Biol.">
        <title>The bagworm genome reveals a unique fibroin gene that provides high tensile strength.</title>
        <authorList>
            <person name="Kono N."/>
            <person name="Nakamura H."/>
            <person name="Ohtoshi R."/>
            <person name="Tomita M."/>
            <person name="Numata K."/>
            <person name="Arakawa K."/>
        </authorList>
    </citation>
    <scope>NUCLEOTIDE SEQUENCE [LARGE SCALE GENOMIC DNA]</scope>
</reference>
<dbReference type="AlphaFoldDB" id="A0A4C1VC74"/>
<comment type="caution">
    <text evidence="3">The sequence shown here is derived from an EMBL/GenBank/DDBJ whole genome shotgun (WGS) entry which is preliminary data.</text>
</comment>
<keyword evidence="2" id="KW-0472">Membrane</keyword>
<feature type="compositionally biased region" description="Basic and acidic residues" evidence="1">
    <location>
        <begin position="1"/>
        <end position="10"/>
    </location>
</feature>
<proteinExistence type="predicted"/>
<keyword evidence="2" id="KW-0812">Transmembrane</keyword>
<evidence type="ECO:0000313" key="3">
    <source>
        <dbReference type="EMBL" id="GBP35215.1"/>
    </source>
</evidence>
<evidence type="ECO:0000256" key="2">
    <source>
        <dbReference type="SAM" id="Phobius"/>
    </source>
</evidence>
<dbReference type="EMBL" id="BGZK01000300">
    <property type="protein sequence ID" value="GBP35215.1"/>
    <property type="molecule type" value="Genomic_DNA"/>
</dbReference>
<feature type="transmembrane region" description="Helical" evidence="2">
    <location>
        <begin position="80"/>
        <end position="99"/>
    </location>
</feature>
<keyword evidence="2" id="KW-1133">Transmembrane helix</keyword>
<protein>
    <submittedName>
        <fullName evidence="3">Uncharacterized protein</fullName>
    </submittedName>
</protein>
<gene>
    <name evidence="3" type="ORF">EVAR_18340_1</name>
</gene>
<accession>A0A4C1VC74</accession>
<sequence length="100" mass="11252">MRRSNERETKLTPGETRPVNRFRRAPAVPDTAPTSSVMTCVQERTTEAINGLVFDIWVPGALAAAEFRDKMHNCTINKNAHYAFIILASLPISSLYRLFT</sequence>
<dbReference type="Proteomes" id="UP000299102">
    <property type="component" value="Unassembled WGS sequence"/>
</dbReference>
<evidence type="ECO:0000256" key="1">
    <source>
        <dbReference type="SAM" id="MobiDB-lite"/>
    </source>
</evidence>